<dbReference type="SUPFAM" id="SSF51069">
    <property type="entry name" value="Carbonic anhydrase"/>
    <property type="match status" value="2"/>
</dbReference>
<evidence type="ECO:0000256" key="3">
    <source>
        <dbReference type="ARBA" id="ARBA00012925"/>
    </source>
</evidence>
<dbReference type="AlphaFoldDB" id="A0A164VKI5"/>
<accession>A0A164VKI5</accession>
<dbReference type="EC" id="4.2.1.1" evidence="3 9"/>
<comment type="function">
    <text evidence="1 9">Reversible hydration of carbon dioxide.</text>
</comment>
<dbReference type="SMART" id="SM01057">
    <property type="entry name" value="Carb_anhydrase"/>
    <property type="match status" value="2"/>
</dbReference>
<dbReference type="PROSITE" id="PS00162">
    <property type="entry name" value="ALPHA_CA_1"/>
    <property type="match status" value="2"/>
</dbReference>
<evidence type="ECO:0000313" key="11">
    <source>
        <dbReference type="EMBL" id="KZS12411.1"/>
    </source>
</evidence>
<comment type="catalytic activity">
    <reaction evidence="8 9">
        <text>hydrogencarbonate + H(+) = CO2 + H2O</text>
        <dbReference type="Rhea" id="RHEA:10748"/>
        <dbReference type="ChEBI" id="CHEBI:15377"/>
        <dbReference type="ChEBI" id="CHEBI:15378"/>
        <dbReference type="ChEBI" id="CHEBI:16526"/>
        <dbReference type="ChEBI" id="CHEBI:17544"/>
        <dbReference type="EC" id="4.2.1.1"/>
    </reaction>
</comment>
<comment type="cofactor">
    <cofactor evidence="9">
        <name>Zn(2+)</name>
        <dbReference type="ChEBI" id="CHEBI:29105"/>
    </cofactor>
</comment>
<sequence>MDMRMLVIFLQILVVSFEFAYGAVIDRNRAVLESRSNWNYDDPSSLWPVDFPMCGGEQQSPVNLDRLTVIEATYPKLMLANYDKVFVETLSNNGHTIVLQLPEILSSEEVPHLSGGGLPGIYNFDNLHFHWGSDSNRGSEHRISNQAFPAELHIVHYNQKYADLATASGFSDGIAVLAILIEVSARDNIAFRHIQHFEHIIHPEGSPTSNVPLPIPLEDLIPDDPDAFFRYDGSLTTPECNESVIWTVYETPIAISERQLDKFRELFTSGNIPMVDNYRPIQQINNRIVTYRSSTSEFHPFSRLTFRYGEARFPVQGICFVAAVSVKPAKPAPPDHWSYAERVHWKEHFSACGGEHQSPINLDFASAIAADFPSMMFYNYDQVLPEMLTNNGHTVMMSVKSQSNEDVPFITEGGLTDPYKFFQLHFHWGRDALSGSEHTINGQPYPAELHIVHYNTKYGNFSEAVAHPDGLAVLGIMIELQARDNIAFRHLERFDDILNPDSDKKSALTYPVPLSDLLPDRTGTFYRYNGSLTTPGCNEDVIWTVFDTPIAISQRQLDIFKRLIDSEGQQMEGNFRPVQELHDRVVYYRSEVSYKAL</sequence>
<dbReference type="CDD" id="cd00326">
    <property type="entry name" value="alpha_CA"/>
    <property type="match status" value="2"/>
</dbReference>
<evidence type="ECO:0000256" key="8">
    <source>
        <dbReference type="ARBA" id="ARBA00048348"/>
    </source>
</evidence>
<comment type="similarity">
    <text evidence="2 9">Belongs to the alpha-carbonic anhydrase family.</text>
</comment>
<dbReference type="GO" id="GO:0008270">
    <property type="term" value="F:zinc ion binding"/>
    <property type="evidence" value="ECO:0007669"/>
    <property type="project" value="UniProtKB-UniRule"/>
</dbReference>
<keyword evidence="7 9" id="KW-0456">Lyase</keyword>
<evidence type="ECO:0000313" key="12">
    <source>
        <dbReference type="Proteomes" id="UP000076858"/>
    </source>
</evidence>
<comment type="caution">
    <text evidence="11">The sequence shown here is derived from an EMBL/GenBank/DDBJ whole genome shotgun (WGS) entry which is preliminary data.</text>
</comment>
<dbReference type="GO" id="GO:0005886">
    <property type="term" value="C:plasma membrane"/>
    <property type="evidence" value="ECO:0007669"/>
    <property type="project" value="TreeGrafter"/>
</dbReference>
<dbReference type="EMBL" id="LRGB01001361">
    <property type="protein sequence ID" value="KZS12411.1"/>
    <property type="molecule type" value="Genomic_DNA"/>
</dbReference>
<gene>
    <name evidence="11" type="ORF">APZ42_022519</name>
</gene>
<dbReference type="OrthoDB" id="429145at2759"/>
<evidence type="ECO:0000256" key="7">
    <source>
        <dbReference type="ARBA" id="ARBA00023239"/>
    </source>
</evidence>
<dbReference type="Pfam" id="PF00194">
    <property type="entry name" value="Carb_anhydrase"/>
    <property type="match status" value="2"/>
</dbReference>
<evidence type="ECO:0000256" key="9">
    <source>
        <dbReference type="RuleBase" id="RU367011"/>
    </source>
</evidence>
<feature type="chain" id="PRO_5025084228" description="Carbonic anhydrase" evidence="9">
    <location>
        <begin position="23"/>
        <end position="597"/>
    </location>
</feature>
<protein>
    <recommendedName>
        <fullName evidence="3 9">Carbonic anhydrase</fullName>
        <ecNumber evidence="3 9">4.2.1.1</ecNumber>
    </recommendedName>
</protein>
<evidence type="ECO:0000256" key="5">
    <source>
        <dbReference type="ARBA" id="ARBA00022833"/>
    </source>
</evidence>
<keyword evidence="12" id="KW-1185">Reference proteome</keyword>
<evidence type="ECO:0000256" key="6">
    <source>
        <dbReference type="ARBA" id="ARBA00023180"/>
    </source>
</evidence>
<dbReference type="FunFam" id="3.10.200.10:FF:000003">
    <property type="entry name" value="Carbonic anhydrase 12"/>
    <property type="match status" value="2"/>
</dbReference>
<proteinExistence type="inferred from homology"/>
<dbReference type="InterPro" id="IPR023561">
    <property type="entry name" value="Carbonic_anhydrase_a-class"/>
</dbReference>
<keyword evidence="4 9" id="KW-0479">Metal-binding</keyword>
<dbReference type="InterPro" id="IPR001148">
    <property type="entry name" value="CA_dom"/>
</dbReference>
<keyword evidence="9" id="KW-0732">Signal</keyword>
<dbReference type="PROSITE" id="PS51144">
    <property type="entry name" value="ALPHA_CA_2"/>
    <property type="match status" value="2"/>
</dbReference>
<evidence type="ECO:0000259" key="10">
    <source>
        <dbReference type="PROSITE" id="PS51144"/>
    </source>
</evidence>
<evidence type="ECO:0000256" key="1">
    <source>
        <dbReference type="ARBA" id="ARBA00002904"/>
    </source>
</evidence>
<dbReference type="Proteomes" id="UP000076858">
    <property type="component" value="Unassembled WGS sequence"/>
</dbReference>
<evidence type="ECO:0000256" key="2">
    <source>
        <dbReference type="ARBA" id="ARBA00010718"/>
    </source>
</evidence>
<dbReference type="Gene3D" id="3.10.200.10">
    <property type="entry name" value="Alpha carbonic anhydrase"/>
    <property type="match status" value="2"/>
</dbReference>
<name>A0A164VKI5_9CRUS</name>
<reference evidence="11 12" key="1">
    <citation type="submission" date="2016-03" db="EMBL/GenBank/DDBJ databases">
        <title>EvidentialGene: Evidence-directed Construction of Genes on Genomes.</title>
        <authorList>
            <person name="Gilbert D.G."/>
            <person name="Choi J.-H."/>
            <person name="Mockaitis K."/>
            <person name="Colbourne J."/>
            <person name="Pfrender M."/>
        </authorList>
    </citation>
    <scope>NUCLEOTIDE SEQUENCE [LARGE SCALE GENOMIC DNA]</scope>
    <source>
        <strain evidence="11 12">Xinb3</strain>
        <tissue evidence="11">Complete organism</tissue>
    </source>
</reference>
<dbReference type="InterPro" id="IPR018338">
    <property type="entry name" value="Carbonic_anhydrase_a-class_CS"/>
</dbReference>
<feature type="signal peptide" evidence="9">
    <location>
        <begin position="1"/>
        <end position="22"/>
    </location>
</feature>
<dbReference type="PANTHER" id="PTHR18952:SF265">
    <property type="entry name" value="CARBONIC ANHYDRASE"/>
    <property type="match status" value="1"/>
</dbReference>
<keyword evidence="6" id="KW-0325">Glycoprotein</keyword>
<evidence type="ECO:0000256" key="4">
    <source>
        <dbReference type="ARBA" id="ARBA00022723"/>
    </source>
</evidence>
<dbReference type="InterPro" id="IPR036398">
    <property type="entry name" value="CA_dom_sf"/>
</dbReference>
<feature type="domain" description="Alpha-carbonic anhydrase" evidence="10">
    <location>
        <begin position="36"/>
        <end position="293"/>
    </location>
</feature>
<organism evidence="11 12">
    <name type="scientific">Daphnia magna</name>
    <dbReference type="NCBI Taxonomy" id="35525"/>
    <lineage>
        <taxon>Eukaryota</taxon>
        <taxon>Metazoa</taxon>
        <taxon>Ecdysozoa</taxon>
        <taxon>Arthropoda</taxon>
        <taxon>Crustacea</taxon>
        <taxon>Branchiopoda</taxon>
        <taxon>Diplostraca</taxon>
        <taxon>Cladocera</taxon>
        <taxon>Anomopoda</taxon>
        <taxon>Daphniidae</taxon>
        <taxon>Daphnia</taxon>
    </lineage>
</organism>
<dbReference type="PANTHER" id="PTHR18952">
    <property type="entry name" value="CARBONIC ANHYDRASE"/>
    <property type="match status" value="1"/>
</dbReference>
<dbReference type="STRING" id="35525.A0A164VKI5"/>
<dbReference type="GO" id="GO:0004089">
    <property type="term" value="F:carbonate dehydratase activity"/>
    <property type="evidence" value="ECO:0007669"/>
    <property type="project" value="UniProtKB-UniRule"/>
</dbReference>
<feature type="domain" description="Alpha-carbonic anhydrase" evidence="10">
    <location>
        <begin position="335"/>
        <end position="590"/>
    </location>
</feature>
<keyword evidence="5 9" id="KW-0862">Zinc</keyword>